<dbReference type="GO" id="GO:0004674">
    <property type="term" value="F:protein serine/threonine kinase activity"/>
    <property type="evidence" value="ECO:0007669"/>
    <property type="project" value="UniProtKB-KW"/>
</dbReference>
<dbReference type="Pfam" id="PF19160">
    <property type="entry name" value="SPARK"/>
    <property type="match status" value="1"/>
</dbReference>
<protein>
    <submittedName>
        <fullName evidence="8">Receptor-like kinase in in flowers 3</fullName>
    </submittedName>
</protein>
<reference evidence="8 9" key="1">
    <citation type="submission" date="2019-07" db="EMBL/GenBank/DDBJ databases">
        <title>De Novo Assembly of kiwifruit Actinidia rufa.</title>
        <authorList>
            <person name="Sugita-Konishi S."/>
            <person name="Sato K."/>
            <person name="Mori E."/>
            <person name="Abe Y."/>
            <person name="Kisaki G."/>
            <person name="Hamano K."/>
            <person name="Suezawa K."/>
            <person name="Otani M."/>
            <person name="Fukuda T."/>
            <person name="Manabe T."/>
            <person name="Gomi K."/>
            <person name="Tabuchi M."/>
            <person name="Akimitsu K."/>
            <person name="Kataoka I."/>
        </authorList>
    </citation>
    <scope>NUCLEOTIDE SEQUENCE [LARGE SCALE GENOMIC DNA]</scope>
    <source>
        <strain evidence="9">cv. Fuchu</strain>
    </source>
</reference>
<evidence type="ECO:0000256" key="3">
    <source>
        <dbReference type="ARBA" id="ARBA00022840"/>
    </source>
</evidence>
<feature type="binding site" evidence="4">
    <location>
        <position position="320"/>
    </location>
    <ligand>
        <name>ATP</name>
        <dbReference type="ChEBI" id="CHEBI:30616"/>
    </ligand>
</feature>
<dbReference type="PANTHER" id="PTHR47989">
    <property type="entry name" value="OS01G0750732 PROTEIN"/>
    <property type="match status" value="1"/>
</dbReference>
<dbReference type="AlphaFoldDB" id="A0A7J0F047"/>
<evidence type="ECO:0000256" key="4">
    <source>
        <dbReference type="PROSITE-ProRule" id="PRU10141"/>
    </source>
</evidence>
<evidence type="ECO:0000313" key="9">
    <source>
        <dbReference type="Proteomes" id="UP000585474"/>
    </source>
</evidence>
<keyword evidence="5" id="KW-0472">Membrane</keyword>
<dbReference type="InterPro" id="IPR011009">
    <property type="entry name" value="Kinase-like_dom_sf"/>
</dbReference>
<keyword evidence="9" id="KW-1185">Reference proteome</keyword>
<keyword evidence="1" id="KW-0723">Serine/threonine-protein kinase</keyword>
<keyword evidence="6" id="KW-0732">Signal</keyword>
<dbReference type="PROSITE" id="PS50011">
    <property type="entry name" value="PROTEIN_KINASE_DOM"/>
    <property type="match status" value="1"/>
</dbReference>
<keyword evidence="8" id="KW-0418">Kinase</keyword>
<evidence type="ECO:0000256" key="2">
    <source>
        <dbReference type="ARBA" id="ARBA00022741"/>
    </source>
</evidence>
<sequence length="534" mass="59664">MRPPYLSNHHFLFIFLGLSFSSISCSKTMAYNPHCPLNFGILMGITKSFQSQVTSFDIEAECQLIFAGTRVVRSEYLRATGYFSLSPNISEACWDSLQALVYHRLEGFDVRSTCGVQTSWISKSCLDINTRQEFEALIPEHALERVSSLCNQTLGSSSTCQSCRATLSCLQVAYFQGRDGNFSDCFWYPYMYAAAFANRFGPTDLETTKCLFALDRNSSAKHDKKHVFVVTGVVMGCAIGIFGAISVVWFLWRRHKNKRQKKKGLVGVGSFGERTTLVKFTLEQMKEASMNFSRKNLIGKGGYGNVFRGVLANGSQVALKRFKNSAVSGDESFTHEVEVIAGVRHVNLVGLRGYCMETDPLVGHQRIIVYDLMQNGSLYDHLFGFGETNKLTWPIRRKIALGTARGLAYLHNGAQPAIMHRDVKSNWAWSLVQKGQPLHVIEEGMPEMAPPEVMEKFVFVAVLCAHPTLHARPTMEQIVNILEMDFTTVISIPDHPVSLIENANDIERSLTRIDLGSISYADQRLSISGSGHSR</sequence>
<dbReference type="Gene3D" id="1.10.510.10">
    <property type="entry name" value="Transferase(Phosphotransferase) domain 1"/>
    <property type="match status" value="2"/>
</dbReference>
<feature type="chain" id="PRO_5029734574" evidence="6">
    <location>
        <begin position="31"/>
        <end position="534"/>
    </location>
</feature>
<keyword evidence="3 4" id="KW-0067">ATP-binding</keyword>
<keyword evidence="5" id="KW-0812">Transmembrane</keyword>
<accession>A0A7J0F047</accession>
<gene>
    <name evidence="8" type="ORF">Acr_08g0003790</name>
</gene>
<feature type="transmembrane region" description="Helical" evidence="5">
    <location>
        <begin position="227"/>
        <end position="252"/>
    </location>
</feature>
<evidence type="ECO:0000256" key="6">
    <source>
        <dbReference type="SAM" id="SignalP"/>
    </source>
</evidence>
<evidence type="ECO:0000313" key="8">
    <source>
        <dbReference type="EMBL" id="GFY91983.1"/>
    </source>
</evidence>
<feature type="signal peptide" evidence="6">
    <location>
        <begin position="1"/>
        <end position="30"/>
    </location>
</feature>
<dbReference type="Proteomes" id="UP000585474">
    <property type="component" value="Unassembled WGS sequence"/>
</dbReference>
<dbReference type="GO" id="GO:0005524">
    <property type="term" value="F:ATP binding"/>
    <property type="evidence" value="ECO:0007669"/>
    <property type="project" value="UniProtKB-UniRule"/>
</dbReference>
<evidence type="ECO:0000256" key="5">
    <source>
        <dbReference type="SAM" id="Phobius"/>
    </source>
</evidence>
<dbReference type="EMBL" id="BJWL01000008">
    <property type="protein sequence ID" value="GFY91983.1"/>
    <property type="molecule type" value="Genomic_DNA"/>
</dbReference>
<dbReference type="PROSITE" id="PS00107">
    <property type="entry name" value="PROTEIN_KINASE_ATP"/>
    <property type="match status" value="1"/>
</dbReference>
<dbReference type="PANTHER" id="PTHR47989:SF62">
    <property type="entry name" value="OS05G0423500 PROTEIN"/>
    <property type="match status" value="1"/>
</dbReference>
<keyword evidence="5" id="KW-1133">Transmembrane helix</keyword>
<feature type="domain" description="Protein kinase" evidence="7">
    <location>
        <begin position="292"/>
        <end position="534"/>
    </location>
</feature>
<dbReference type="Gene3D" id="3.30.200.20">
    <property type="entry name" value="Phosphorylase Kinase, domain 1"/>
    <property type="match status" value="1"/>
</dbReference>
<dbReference type="InterPro" id="IPR017441">
    <property type="entry name" value="Protein_kinase_ATP_BS"/>
</dbReference>
<dbReference type="OrthoDB" id="780646at2759"/>
<evidence type="ECO:0000259" key="7">
    <source>
        <dbReference type="PROSITE" id="PS50011"/>
    </source>
</evidence>
<keyword evidence="8" id="KW-0675">Receptor</keyword>
<keyword evidence="2 4" id="KW-0547">Nucleotide-binding</keyword>
<evidence type="ECO:0000256" key="1">
    <source>
        <dbReference type="ARBA" id="ARBA00022527"/>
    </source>
</evidence>
<comment type="caution">
    <text evidence="8">The sequence shown here is derived from an EMBL/GenBank/DDBJ whole genome shotgun (WGS) entry which is preliminary data.</text>
</comment>
<dbReference type="InterPro" id="IPR000719">
    <property type="entry name" value="Prot_kinase_dom"/>
</dbReference>
<dbReference type="Pfam" id="PF00069">
    <property type="entry name" value="Pkinase"/>
    <property type="match status" value="1"/>
</dbReference>
<proteinExistence type="predicted"/>
<dbReference type="InterPro" id="IPR043891">
    <property type="entry name" value="SPARK"/>
</dbReference>
<organism evidence="8 9">
    <name type="scientific">Actinidia rufa</name>
    <dbReference type="NCBI Taxonomy" id="165716"/>
    <lineage>
        <taxon>Eukaryota</taxon>
        <taxon>Viridiplantae</taxon>
        <taxon>Streptophyta</taxon>
        <taxon>Embryophyta</taxon>
        <taxon>Tracheophyta</taxon>
        <taxon>Spermatophyta</taxon>
        <taxon>Magnoliopsida</taxon>
        <taxon>eudicotyledons</taxon>
        <taxon>Gunneridae</taxon>
        <taxon>Pentapetalae</taxon>
        <taxon>asterids</taxon>
        <taxon>Ericales</taxon>
        <taxon>Actinidiaceae</taxon>
        <taxon>Actinidia</taxon>
    </lineage>
</organism>
<dbReference type="PROSITE" id="PS51257">
    <property type="entry name" value="PROKAR_LIPOPROTEIN"/>
    <property type="match status" value="1"/>
</dbReference>
<name>A0A7J0F047_9ERIC</name>
<keyword evidence="8" id="KW-0808">Transferase</keyword>
<dbReference type="SUPFAM" id="SSF56112">
    <property type="entry name" value="Protein kinase-like (PK-like)"/>
    <property type="match status" value="1"/>
</dbReference>